<accession>X1LPW4</accession>
<dbReference type="GO" id="GO:0006508">
    <property type="term" value="P:proteolysis"/>
    <property type="evidence" value="ECO:0007669"/>
    <property type="project" value="InterPro"/>
</dbReference>
<dbReference type="Pfam" id="PF00082">
    <property type="entry name" value="Peptidase_S8"/>
    <property type="match status" value="1"/>
</dbReference>
<evidence type="ECO:0000313" key="2">
    <source>
        <dbReference type="EMBL" id="GAI04430.1"/>
    </source>
</evidence>
<evidence type="ECO:0000259" key="1">
    <source>
        <dbReference type="Pfam" id="PF00082"/>
    </source>
</evidence>
<feature type="domain" description="Peptidase S8/S53" evidence="1">
    <location>
        <begin position="12"/>
        <end position="211"/>
    </location>
</feature>
<comment type="caution">
    <text evidence="2">The sequence shown here is derived from an EMBL/GenBank/DDBJ whole genome shotgun (WGS) entry which is preliminary data.</text>
</comment>
<reference evidence="2" key="1">
    <citation type="journal article" date="2014" name="Front. Microbiol.">
        <title>High frequency of phylogenetically diverse reductive dehalogenase-homologous genes in deep subseafloor sedimentary metagenomes.</title>
        <authorList>
            <person name="Kawai M."/>
            <person name="Futagami T."/>
            <person name="Toyoda A."/>
            <person name="Takaki Y."/>
            <person name="Nishi S."/>
            <person name="Hori S."/>
            <person name="Arai W."/>
            <person name="Tsubouchi T."/>
            <person name="Morono Y."/>
            <person name="Uchiyama I."/>
            <person name="Ito T."/>
            <person name="Fujiyama A."/>
            <person name="Inagaki F."/>
            <person name="Takami H."/>
        </authorList>
    </citation>
    <scope>NUCLEOTIDE SEQUENCE</scope>
    <source>
        <strain evidence="2">Expedition CK06-06</strain>
    </source>
</reference>
<proteinExistence type="predicted"/>
<protein>
    <recommendedName>
        <fullName evidence="1">Peptidase S8/S53 domain-containing protein</fullName>
    </recommendedName>
</protein>
<name>X1LPW4_9ZZZZ</name>
<dbReference type="AlphaFoldDB" id="X1LPW4"/>
<gene>
    <name evidence="2" type="ORF">S06H3_17067</name>
</gene>
<dbReference type="EMBL" id="BARV01008497">
    <property type="protein sequence ID" value="GAI04430.1"/>
    <property type="molecule type" value="Genomic_DNA"/>
</dbReference>
<organism evidence="2">
    <name type="scientific">marine sediment metagenome</name>
    <dbReference type="NCBI Taxonomy" id="412755"/>
    <lineage>
        <taxon>unclassified sequences</taxon>
        <taxon>metagenomes</taxon>
        <taxon>ecological metagenomes</taxon>
    </lineage>
</organism>
<sequence length="227" mass="24493">RPSTEHNCLAEKQFSFNDQAELLAGISPHSTAICSILFGKDPNAFNPQLGQFYYQGAAPEAKADIYEFWHFLINNVFPGTPPDADIITASIGNQFEDWWTRGIESLVERYGLIVVAGIGNGSNVHDPLLYPGAAANVIGVGVVDSVNTENLAANLAHFSLAYPEHSSFGPTADGRCKPDIVAGGNCLAADSNEPDRYGPTGSWSSFSTPVVWVNCPEFEPEVAVFLW</sequence>
<dbReference type="InterPro" id="IPR000209">
    <property type="entry name" value="Peptidase_S8/S53_dom"/>
</dbReference>
<dbReference type="InterPro" id="IPR036852">
    <property type="entry name" value="Peptidase_S8/S53_dom_sf"/>
</dbReference>
<dbReference type="SUPFAM" id="SSF52743">
    <property type="entry name" value="Subtilisin-like"/>
    <property type="match status" value="1"/>
</dbReference>
<dbReference type="GO" id="GO:0004252">
    <property type="term" value="F:serine-type endopeptidase activity"/>
    <property type="evidence" value="ECO:0007669"/>
    <property type="project" value="InterPro"/>
</dbReference>
<feature type="non-terminal residue" evidence="2">
    <location>
        <position position="1"/>
    </location>
</feature>
<dbReference type="Gene3D" id="3.40.50.200">
    <property type="entry name" value="Peptidase S8/S53 domain"/>
    <property type="match status" value="1"/>
</dbReference>